<feature type="non-terminal residue" evidence="2">
    <location>
        <position position="1"/>
    </location>
</feature>
<reference evidence="2" key="1">
    <citation type="submission" date="2023-10" db="EMBL/GenBank/DDBJ databases">
        <title>Genome assembly of Pristionchus species.</title>
        <authorList>
            <person name="Yoshida K."/>
            <person name="Sommer R.J."/>
        </authorList>
    </citation>
    <scope>NUCLEOTIDE SEQUENCE</scope>
    <source>
        <strain evidence="2">RS5133</strain>
    </source>
</reference>
<dbReference type="AlphaFoldDB" id="A0AAV5VSE9"/>
<organism evidence="2 3">
    <name type="scientific">Pristionchus fissidentatus</name>
    <dbReference type="NCBI Taxonomy" id="1538716"/>
    <lineage>
        <taxon>Eukaryota</taxon>
        <taxon>Metazoa</taxon>
        <taxon>Ecdysozoa</taxon>
        <taxon>Nematoda</taxon>
        <taxon>Chromadorea</taxon>
        <taxon>Rhabditida</taxon>
        <taxon>Rhabditina</taxon>
        <taxon>Diplogasteromorpha</taxon>
        <taxon>Diplogasteroidea</taxon>
        <taxon>Neodiplogasteridae</taxon>
        <taxon>Pristionchus</taxon>
    </lineage>
</organism>
<dbReference type="InterPro" id="IPR019429">
    <property type="entry name" value="7TM_GPCR_serpentine_rcpt_Sri"/>
</dbReference>
<feature type="non-terminal residue" evidence="2">
    <location>
        <position position="136"/>
    </location>
</feature>
<feature type="transmembrane region" description="Helical" evidence="1">
    <location>
        <begin position="100"/>
        <end position="121"/>
    </location>
</feature>
<evidence type="ECO:0008006" key="4">
    <source>
        <dbReference type="Google" id="ProtNLM"/>
    </source>
</evidence>
<dbReference type="Pfam" id="PF10327">
    <property type="entry name" value="7TM_GPCR_Sri"/>
    <property type="match status" value="1"/>
</dbReference>
<keyword evidence="1" id="KW-0472">Membrane</keyword>
<feature type="transmembrane region" description="Helical" evidence="1">
    <location>
        <begin position="54"/>
        <end position="80"/>
    </location>
</feature>
<dbReference type="PANTHER" id="PTHR45830:SF15">
    <property type="entry name" value="SERPENTINE RECEPTOR, CLASS I"/>
    <property type="match status" value="1"/>
</dbReference>
<keyword evidence="1" id="KW-1133">Transmembrane helix</keyword>
<gene>
    <name evidence="2" type="ORF">PFISCL1PPCAC_12802</name>
</gene>
<accession>A0AAV5VSE9</accession>
<evidence type="ECO:0000313" key="2">
    <source>
        <dbReference type="EMBL" id="GMT21505.1"/>
    </source>
</evidence>
<evidence type="ECO:0000313" key="3">
    <source>
        <dbReference type="Proteomes" id="UP001432322"/>
    </source>
</evidence>
<keyword evidence="3" id="KW-1185">Reference proteome</keyword>
<keyword evidence="1" id="KW-0812">Transmembrane</keyword>
<sequence>GDLNYFFHLDRDFVLDASVTFQKWLPLVTICTIRAWVFYILIWKGQYMARDLRYGYLINQVAAFLHEINFCFLFRLYAIHPYSGLYCDGPICRLGLPHELLMLLLSVTMIWTIPTFLFILLRMHQKIIADTNSILR</sequence>
<name>A0AAV5VSE9_9BILA</name>
<dbReference type="EMBL" id="BTSY01000004">
    <property type="protein sequence ID" value="GMT21505.1"/>
    <property type="molecule type" value="Genomic_DNA"/>
</dbReference>
<proteinExistence type="predicted"/>
<dbReference type="PANTHER" id="PTHR45830">
    <property type="entry name" value="SERPENTINE RECEPTOR, CLASS I"/>
    <property type="match status" value="1"/>
</dbReference>
<evidence type="ECO:0000256" key="1">
    <source>
        <dbReference type="SAM" id="Phobius"/>
    </source>
</evidence>
<comment type="caution">
    <text evidence="2">The sequence shown here is derived from an EMBL/GenBank/DDBJ whole genome shotgun (WGS) entry which is preliminary data.</text>
</comment>
<feature type="transmembrane region" description="Helical" evidence="1">
    <location>
        <begin position="24"/>
        <end position="42"/>
    </location>
</feature>
<dbReference type="Proteomes" id="UP001432322">
    <property type="component" value="Unassembled WGS sequence"/>
</dbReference>
<protein>
    <recommendedName>
        <fullName evidence="4">G protein-coupled receptor</fullName>
    </recommendedName>
</protein>